<dbReference type="PANTHER" id="PTHR32046:SF11">
    <property type="entry name" value="IMMUNE-ASSOCIATED NUCLEOTIDE-BINDING PROTEIN 10-LIKE"/>
    <property type="match status" value="1"/>
</dbReference>
<dbReference type="KEGG" id="ptm:GSPATT00036782001"/>
<name>A0CB32_PARTE</name>
<dbReference type="PANTHER" id="PTHR32046">
    <property type="entry name" value="G DOMAIN-CONTAINING PROTEIN"/>
    <property type="match status" value="1"/>
</dbReference>
<feature type="region of interest" description="Disordered" evidence="2">
    <location>
        <begin position="1"/>
        <end position="37"/>
    </location>
</feature>
<feature type="compositionally biased region" description="Polar residues" evidence="2">
    <location>
        <begin position="16"/>
        <end position="25"/>
    </location>
</feature>
<dbReference type="Proteomes" id="UP000000600">
    <property type="component" value="Unassembled WGS sequence"/>
</dbReference>
<dbReference type="HOGENOM" id="CLU_400362_0_0_1"/>
<evidence type="ECO:0000256" key="2">
    <source>
        <dbReference type="SAM" id="MobiDB-lite"/>
    </source>
</evidence>
<evidence type="ECO:0000259" key="3">
    <source>
        <dbReference type="Pfam" id="PF01926"/>
    </source>
</evidence>
<dbReference type="eggNOG" id="ENOG502RT1J">
    <property type="taxonomic scope" value="Eukaryota"/>
</dbReference>
<evidence type="ECO:0000313" key="5">
    <source>
        <dbReference type="Proteomes" id="UP000000600"/>
    </source>
</evidence>
<evidence type="ECO:0000313" key="4">
    <source>
        <dbReference type="EMBL" id="CAK67999.1"/>
    </source>
</evidence>
<dbReference type="GeneID" id="5021181"/>
<proteinExistence type="predicted"/>
<dbReference type="OMA" id="YWNVHFN"/>
<dbReference type="STRING" id="5888.A0CB32"/>
<protein>
    <recommendedName>
        <fullName evidence="3">G domain-containing protein</fullName>
    </recommendedName>
</protein>
<dbReference type="GO" id="GO:0003924">
    <property type="term" value="F:GTPase activity"/>
    <property type="evidence" value="ECO:0000318"/>
    <property type="project" value="GO_Central"/>
</dbReference>
<dbReference type="InterPro" id="IPR006073">
    <property type="entry name" value="GTP-bd"/>
</dbReference>
<dbReference type="GO" id="GO:0005940">
    <property type="term" value="C:septin ring"/>
    <property type="evidence" value="ECO:0000318"/>
    <property type="project" value="GO_Central"/>
</dbReference>
<keyword evidence="1" id="KW-0175">Coiled coil</keyword>
<dbReference type="RefSeq" id="XP_001435396.1">
    <property type="nucleotide sequence ID" value="XM_001435359.1"/>
</dbReference>
<dbReference type="GO" id="GO:0061640">
    <property type="term" value="P:cytoskeleton-dependent cytokinesis"/>
    <property type="evidence" value="ECO:0000318"/>
    <property type="project" value="GO_Central"/>
</dbReference>
<evidence type="ECO:0000256" key="1">
    <source>
        <dbReference type="SAM" id="Coils"/>
    </source>
</evidence>
<dbReference type="AlphaFoldDB" id="A0CB32"/>
<feature type="coiled-coil region" evidence="1">
    <location>
        <begin position="566"/>
        <end position="604"/>
    </location>
</feature>
<dbReference type="GO" id="GO:0032153">
    <property type="term" value="C:cell division site"/>
    <property type="evidence" value="ECO:0000318"/>
    <property type="project" value="GO_Central"/>
</dbReference>
<dbReference type="GO" id="GO:0060090">
    <property type="term" value="F:molecular adaptor activity"/>
    <property type="evidence" value="ECO:0000318"/>
    <property type="project" value="GO_Central"/>
</dbReference>
<dbReference type="Pfam" id="PF01926">
    <property type="entry name" value="MMR_HSR1"/>
    <property type="match status" value="1"/>
</dbReference>
<gene>
    <name evidence="4" type="ORF">GSPATT00036782001</name>
</gene>
<dbReference type="GO" id="GO:0031105">
    <property type="term" value="C:septin complex"/>
    <property type="evidence" value="ECO:0000318"/>
    <property type="project" value="GO_Central"/>
</dbReference>
<dbReference type="InParanoid" id="A0CB32"/>
<keyword evidence="5" id="KW-1185">Reference proteome</keyword>
<accession>A0CB32</accession>
<dbReference type="SUPFAM" id="SSF52540">
    <property type="entry name" value="P-loop containing nucleoside triphosphate hydrolases"/>
    <property type="match status" value="1"/>
</dbReference>
<dbReference type="InterPro" id="IPR027417">
    <property type="entry name" value="P-loop_NTPase"/>
</dbReference>
<organism evidence="4 5">
    <name type="scientific">Paramecium tetraurelia</name>
    <dbReference type="NCBI Taxonomy" id="5888"/>
    <lineage>
        <taxon>Eukaryota</taxon>
        <taxon>Sar</taxon>
        <taxon>Alveolata</taxon>
        <taxon>Ciliophora</taxon>
        <taxon>Intramacronucleata</taxon>
        <taxon>Oligohymenophorea</taxon>
        <taxon>Peniculida</taxon>
        <taxon>Parameciidae</taxon>
        <taxon>Paramecium</taxon>
    </lineage>
</organism>
<feature type="compositionally biased region" description="Basic and acidic residues" evidence="2">
    <location>
        <begin position="27"/>
        <end position="37"/>
    </location>
</feature>
<dbReference type="GO" id="GO:0005525">
    <property type="term" value="F:GTP binding"/>
    <property type="evidence" value="ECO:0007669"/>
    <property type="project" value="InterPro"/>
</dbReference>
<dbReference type="Gene3D" id="3.40.50.300">
    <property type="entry name" value="P-loop containing nucleotide triphosphate hydrolases"/>
    <property type="match status" value="1"/>
</dbReference>
<dbReference type="OrthoDB" id="302956at2759"/>
<sequence length="688" mass="80940">MGNSQNPKKQIIKNDMQPQPTQQISKNQEKPIKQKQKEENDLEAEFLKFLAIGDRKNKWKTYFKINKITSMADLLSSYQMSETTRTGRRLNEAEKQILNNYLLRQSKEEDIIINYKSIHDLKFLKYIESFDQFKEISLTNMKIRNILIVGITGQGKSTFINSFVTAIEREFKPRVKGKELNLDYFVIIKVKDHQAQSDTNEVTSYKFIIDNHLIINLIDTPGLADTEGLQKDQERITQISKYIEDQIYKKNQNLHAILFVSQSSTQYEVIDGNPSLLQLSMLSILKLFGKEMCAFTKHCLTFSDFTATSTQNFESRDSIFYSVKEQQILINSRKPDQQEHLQETFNEAQFKAINQPFNTEAENNEAENKIQEEFYFQFQNSVFRAIKHGFIENIHFQKNLGNYQKLFDFIKNEANDGFKLVATVQVIQQRTQIRTELGGLQHTLLQLIKVLKSVDENTRKLQIYRNKIEDSKMFESVIFLIEWKKEFIFKNKKKAFSTNCNKCNKTCCKACDSKILDHCIEMIEKNVKGVKQIICSRCNHEIEFHTQQEYFWKPEEVQKIIIDESLKQENDNAQKNSSKIKQLLEEQEITRNNTKENIKDVMIKMKECLQGLLSSALYRLDILDVEAYDFVLKFYPDYRKALEEFEDMDDLKVTTQIREKIKKDKLMASKTLLSVETQQFNLKQFKRN</sequence>
<dbReference type="GO" id="GO:0015630">
    <property type="term" value="C:microtubule cytoskeleton"/>
    <property type="evidence" value="ECO:0000318"/>
    <property type="project" value="GO_Central"/>
</dbReference>
<reference evidence="4 5" key="1">
    <citation type="journal article" date="2006" name="Nature">
        <title>Global trends of whole-genome duplications revealed by the ciliate Paramecium tetraurelia.</title>
        <authorList>
            <consortium name="Genoscope"/>
            <person name="Aury J.-M."/>
            <person name="Jaillon O."/>
            <person name="Duret L."/>
            <person name="Noel B."/>
            <person name="Jubin C."/>
            <person name="Porcel B.M."/>
            <person name="Segurens B."/>
            <person name="Daubin V."/>
            <person name="Anthouard V."/>
            <person name="Aiach N."/>
            <person name="Arnaiz O."/>
            <person name="Billaut A."/>
            <person name="Beisson J."/>
            <person name="Blanc I."/>
            <person name="Bouhouche K."/>
            <person name="Camara F."/>
            <person name="Duharcourt S."/>
            <person name="Guigo R."/>
            <person name="Gogendeau D."/>
            <person name="Katinka M."/>
            <person name="Keller A.-M."/>
            <person name="Kissmehl R."/>
            <person name="Klotz C."/>
            <person name="Koll F."/>
            <person name="Le Moue A."/>
            <person name="Lepere C."/>
            <person name="Malinsky S."/>
            <person name="Nowacki M."/>
            <person name="Nowak J.K."/>
            <person name="Plattner H."/>
            <person name="Poulain J."/>
            <person name="Ruiz F."/>
            <person name="Serrano V."/>
            <person name="Zagulski M."/>
            <person name="Dessen P."/>
            <person name="Betermier M."/>
            <person name="Weissenbach J."/>
            <person name="Scarpelli C."/>
            <person name="Schachter V."/>
            <person name="Sperling L."/>
            <person name="Meyer E."/>
            <person name="Cohen J."/>
            <person name="Wincker P."/>
        </authorList>
    </citation>
    <scope>NUCLEOTIDE SEQUENCE [LARGE SCALE GENOMIC DNA]</scope>
    <source>
        <strain evidence="4 5">Stock d4-2</strain>
    </source>
</reference>
<dbReference type="GO" id="GO:0008104">
    <property type="term" value="P:intracellular protein localization"/>
    <property type="evidence" value="ECO:0000318"/>
    <property type="project" value="GO_Central"/>
</dbReference>
<dbReference type="EMBL" id="CT868056">
    <property type="protein sequence ID" value="CAK67999.1"/>
    <property type="molecule type" value="Genomic_DNA"/>
</dbReference>
<feature type="domain" description="G" evidence="3">
    <location>
        <begin position="146"/>
        <end position="267"/>
    </location>
</feature>